<evidence type="ECO:0000256" key="3">
    <source>
        <dbReference type="SAM" id="Phobius"/>
    </source>
</evidence>
<feature type="transmembrane region" description="Helical" evidence="3">
    <location>
        <begin position="161"/>
        <end position="185"/>
    </location>
</feature>
<sequence>MLQNCPKSCNVCSGTVACVNIYNDAYCHLHIRNCWVQSYAPKLIKNCRKTCLCGCCSAIPATTSPSATITTVTTTATTTTTTTDTSTKLGTFPQTTTYRTVHRRTTDVTAMTSLGTHSPSHSGGNFKKLFQSNTALFQLSFFLSNFRTHWQRIGSSRLDTLLLSAIVASAVVVIGILALLLLCFWRKKNTGSLDQQKKSPLPTAPLPYHPLLNSFHIIYELTKIILHSPFLILTCFSFLNFWAY</sequence>
<evidence type="ECO:0000256" key="2">
    <source>
        <dbReference type="PROSITE-ProRule" id="PRU01005"/>
    </source>
</evidence>
<evidence type="ECO:0000256" key="1">
    <source>
        <dbReference type="ARBA" id="ARBA00022656"/>
    </source>
</evidence>
<comment type="caution">
    <text evidence="5">The sequence shown here is derived from an EMBL/GenBank/DDBJ whole genome shotgun (WGS) entry which is preliminary data.</text>
</comment>
<accession>A0ABN8P945</accession>
<dbReference type="Proteomes" id="UP001159405">
    <property type="component" value="Unassembled WGS sequence"/>
</dbReference>
<evidence type="ECO:0000259" key="4">
    <source>
        <dbReference type="PROSITE" id="PS51670"/>
    </source>
</evidence>
<gene>
    <name evidence="5" type="ORF">PLOB_00040158</name>
</gene>
<keyword evidence="3" id="KW-1133">Transmembrane helix</keyword>
<keyword evidence="6" id="KW-1185">Reference proteome</keyword>
<dbReference type="EMBL" id="CALNXK010000061">
    <property type="protein sequence ID" value="CAH3138440.1"/>
    <property type="molecule type" value="Genomic_DNA"/>
</dbReference>
<comment type="caution">
    <text evidence="2">Lacks conserved residue(s) required for the propagation of feature annotation.</text>
</comment>
<keyword evidence="3" id="KW-0472">Membrane</keyword>
<feature type="domain" description="ShKT" evidence="4">
    <location>
        <begin position="1"/>
        <end position="12"/>
    </location>
</feature>
<reference evidence="5 6" key="1">
    <citation type="submission" date="2022-05" db="EMBL/GenBank/DDBJ databases">
        <authorList>
            <consortium name="Genoscope - CEA"/>
            <person name="William W."/>
        </authorList>
    </citation>
    <scope>NUCLEOTIDE SEQUENCE [LARGE SCALE GENOMIC DNA]</scope>
</reference>
<evidence type="ECO:0000313" key="6">
    <source>
        <dbReference type="Proteomes" id="UP001159405"/>
    </source>
</evidence>
<name>A0ABN8P945_9CNID</name>
<organism evidence="5 6">
    <name type="scientific">Porites lobata</name>
    <dbReference type="NCBI Taxonomy" id="104759"/>
    <lineage>
        <taxon>Eukaryota</taxon>
        <taxon>Metazoa</taxon>
        <taxon>Cnidaria</taxon>
        <taxon>Anthozoa</taxon>
        <taxon>Hexacorallia</taxon>
        <taxon>Scleractinia</taxon>
        <taxon>Fungiina</taxon>
        <taxon>Poritidae</taxon>
        <taxon>Porites</taxon>
    </lineage>
</organism>
<proteinExistence type="predicted"/>
<protein>
    <recommendedName>
        <fullName evidence="4">ShKT domain-containing protein</fullName>
    </recommendedName>
</protein>
<keyword evidence="3" id="KW-0812">Transmembrane</keyword>
<dbReference type="PROSITE" id="PS51257">
    <property type="entry name" value="PROKAR_LIPOPROTEIN"/>
    <property type="match status" value="1"/>
</dbReference>
<dbReference type="InterPro" id="IPR003582">
    <property type="entry name" value="ShKT_dom"/>
</dbReference>
<keyword evidence="1" id="KW-0800">Toxin</keyword>
<feature type="transmembrane region" description="Helical" evidence="3">
    <location>
        <begin position="224"/>
        <end position="243"/>
    </location>
</feature>
<dbReference type="PROSITE" id="PS51670">
    <property type="entry name" value="SHKT"/>
    <property type="match status" value="1"/>
</dbReference>
<evidence type="ECO:0000313" key="5">
    <source>
        <dbReference type="EMBL" id="CAH3138440.1"/>
    </source>
</evidence>